<gene>
    <name evidence="2" type="ORF">SAMN05421819_0249</name>
</gene>
<dbReference type="InterPro" id="IPR043727">
    <property type="entry name" value="Lmo0937-like"/>
</dbReference>
<evidence type="ECO:0000313" key="3">
    <source>
        <dbReference type="Proteomes" id="UP000236728"/>
    </source>
</evidence>
<evidence type="ECO:0000313" key="2">
    <source>
        <dbReference type="EMBL" id="SEF51169.1"/>
    </source>
</evidence>
<organism evidence="2 3">
    <name type="scientific">Bryocella elongata</name>
    <dbReference type="NCBI Taxonomy" id="863522"/>
    <lineage>
        <taxon>Bacteria</taxon>
        <taxon>Pseudomonadati</taxon>
        <taxon>Acidobacteriota</taxon>
        <taxon>Terriglobia</taxon>
        <taxon>Terriglobales</taxon>
        <taxon>Acidobacteriaceae</taxon>
        <taxon>Bryocella</taxon>
    </lineage>
</organism>
<sequence>MFLILAIVLVLAWLGLFVGLHVTSFFIHLLIICAVISLVMHLVGGNRASA</sequence>
<keyword evidence="1" id="KW-1133">Transmembrane helix</keyword>
<accession>A0A1H5SKP6</accession>
<dbReference type="RefSeq" id="WP_200821448.1">
    <property type="nucleotide sequence ID" value="NZ_FNVA01000001.1"/>
</dbReference>
<dbReference type="AlphaFoldDB" id="A0A1H5SKP6"/>
<feature type="transmembrane region" description="Helical" evidence="1">
    <location>
        <begin position="29"/>
        <end position="48"/>
    </location>
</feature>
<evidence type="ECO:0000256" key="1">
    <source>
        <dbReference type="SAM" id="Phobius"/>
    </source>
</evidence>
<evidence type="ECO:0008006" key="4">
    <source>
        <dbReference type="Google" id="ProtNLM"/>
    </source>
</evidence>
<proteinExistence type="predicted"/>
<dbReference type="Proteomes" id="UP000236728">
    <property type="component" value="Unassembled WGS sequence"/>
</dbReference>
<dbReference type="EMBL" id="FNVA01000001">
    <property type="protein sequence ID" value="SEF51169.1"/>
    <property type="molecule type" value="Genomic_DNA"/>
</dbReference>
<protein>
    <recommendedName>
        <fullName evidence="4">Lmo0937 family membrane protein</fullName>
    </recommendedName>
</protein>
<keyword evidence="1" id="KW-0472">Membrane</keyword>
<keyword evidence="3" id="KW-1185">Reference proteome</keyword>
<reference evidence="2 3" key="1">
    <citation type="submission" date="2016-10" db="EMBL/GenBank/DDBJ databases">
        <authorList>
            <person name="de Groot N.N."/>
        </authorList>
    </citation>
    <scope>NUCLEOTIDE SEQUENCE [LARGE SCALE GENOMIC DNA]</scope>
    <source>
        <strain evidence="2 3">DSM 22489</strain>
    </source>
</reference>
<name>A0A1H5SKP6_9BACT</name>
<keyword evidence="1" id="KW-0812">Transmembrane</keyword>
<dbReference type="Pfam" id="PF18919">
    <property type="entry name" value="DUF5670"/>
    <property type="match status" value="1"/>
</dbReference>